<dbReference type="Pfam" id="PF23055">
    <property type="entry name" value="DUF7041"/>
    <property type="match status" value="1"/>
</dbReference>
<dbReference type="PANTHER" id="PTHR33327:SF3">
    <property type="entry name" value="RNA-DIRECTED DNA POLYMERASE"/>
    <property type="match status" value="1"/>
</dbReference>
<evidence type="ECO:0000256" key="1">
    <source>
        <dbReference type="SAM" id="MobiDB-lite"/>
    </source>
</evidence>
<accession>A0ABD0SFZ0</accession>
<dbReference type="Proteomes" id="UP001549921">
    <property type="component" value="Unassembled WGS sequence"/>
</dbReference>
<dbReference type="PANTHER" id="PTHR33327">
    <property type="entry name" value="ENDONUCLEASE"/>
    <property type="match status" value="1"/>
</dbReference>
<sequence>MAQSEPEPFKDAVDLQGAGPSASGERSEGGSADVCRVGVRVPPFWPEEPEVWFAQIEGQFILSGITNDITKFYFVIAQLDKQYAAEVKDIIVSPPATNKYDRLKSELIKRLTSSRERKIKQLLMHEELGDRKPSQFLRHLQSLAGETVSMDLMRTIWASRLPANLQTIVALQKDSSLEAVADLADHVQDIAPPSVAQAYPGLRLSAGW</sequence>
<reference evidence="3 4" key="1">
    <citation type="submission" date="2024-06" db="EMBL/GenBank/DDBJ databases">
        <title>A chromosome-level genome assembly of beet webworm, Loxostege sticticalis.</title>
        <authorList>
            <person name="Zhang Y."/>
        </authorList>
    </citation>
    <scope>NUCLEOTIDE SEQUENCE [LARGE SCALE GENOMIC DNA]</scope>
    <source>
        <strain evidence="3">AQ028</strain>
        <tissue evidence="3">Male pupae</tissue>
    </source>
</reference>
<dbReference type="InterPro" id="IPR055469">
    <property type="entry name" value="DUF7041"/>
</dbReference>
<evidence type="ECO:0000313" key="4">
    <source>
        <dbReference type="Proteomes" id="UP001549921"/>
    </source>
</evidence>
<evidence type="ECO:0000313" key="3">
    <source>
        <dbReference type="EMBL" id="KAL0818760.1"/>
    </source>
</evidence>
<name>A0ABD0SFZ0_LOXSC</name>
<gene>
    <name evidence="3" type="ORF">ABMA28_008087</name>
</gene>
<protein>
    <recommendedName>
        <fullName evidence="2">DUF7041 domain-containing protein</fullName>
    </recommendedName>
</protein>
<dbReference type="AlphaFoldDB" id="A0ABD0SFZ0"/>
<dbReference type="EMBL" id="JBEDNZ010000021">
    <property type="protein sequence ID" value="KAL0818760.1"/>
    <property type="molecule type" value="Genomic_DNA"/>
</dbReference>
<organism evidence="3 4">
    <name type="scientific">Loxostege sticticalis</name>
    <name type="common">Beet webworm moth</name>
    <dbReference type="NCBI Taxonomy" id="481309"/>
    <lineage>
        <taxon>Eukaryota</taxon>
        <taxon>Metazoa</taxon>
        <taxon>Ecdysozoa</taxon>
        <taxon>Arthropoda</taxon>
        <taxon>Hexapoda</taxon>
        <taxon>Insecta</taxon>
        <taxon>Pterygota</taxon>
        <taxon>Neoptera</taxon>
        <taxon>Endopterygota</taxon>
        <taxon>Lepidoptera</taxon>
        <taxon>Glossata</taxon>
        <taxon>Ditrysia</taxon>
        <taxon>Pyraloidea</taxon>
        <taxon>Crambidae</taxon>
        <taxon>Pyraustinae</taxon>
        <taxon>Loxostege</taxon>
    </lineage>
</organism>
<feature type="domain" description="DUF7041" evidence="2">
    <location>
        <begin position="41"/>
        <end position="123"/>
    </location>
</feature>
<proteinExistence type="predicted"/>
<feature type="compositionally biased region" description="Low complexity" evidence="1">
    <location>
        <begin position="17"/>
        <end position="30"/>
    </location>
</feature>
<evidence type="ECO:0000259" key="2">
    <source>
        <dbReference type="Pfam" id="PF23055"/>
    </source>
</evidence>
<feature type="region of interest" description="Disordered" evidence="1">
    <location>
        <begin position="1"/>
        <end position="30"/>
    </location>
</feature>
<comment type="caution">
    <text evidence="3">The sequence shown here is derived from an EMBL/GenBank/DDBJ whole genome shotgun (WGS) entry which is preliminary data.</text>
</comment>